<comment type="caution">
    <text evidence="2">The sequence shown here is derived from an EMBL/GenBank/DDBJ whole genome shotgun (WGS) entry which is preliminary data.</text>
</comment>
<dbReference type="Proteomes" id="UP000298390">
    <property type="component" value="Unassembled WGS sequence"/>
</dbReference>
<proteinExistence type="predicted"/>
<dbReference type="SUPFAM" id="SSF53474">
    <property type="entry name" value="alpha/beta-Hydrolases"/>
    <property type="match status" value="2"/>
</dbReference>
<dbReference type="Gene3D" id="3.40.50.1820">
    <property type="entry name" value="alpha/beta hydrolase"/>
    <property type="match status" value="2"/>
</dbReference>
<dbReference type="AlphaFoldDB" id="A0A4Y9Y481"/>
<evidence type="ECO:0000313" key="2">
    <source>
        <dbReference type="EMBL" id="TFY55579.1"/>
    </source>
</evidence>
<feature type="domain" description="AB hydrolase-1" evidence="1">
    <location>
        <begin position="15"/>
        <end position="319"/>
    </location>
</feature>
<dbReference type="EMBL" id="SEKV01000578">
    <property type="protein sequence ID" value="TFY55579.1"/>
    <property type="molecule type" value="Genomic_DNA"/>
</dbReference>
<reference evidence="2 3" key="1">
    <citation type="submission" date="2019-01" db="EMBL/GenBank/DDBJ databases">
        <title>Genome sequencing of the rare red list fungi Fomitopsis rosea.</title>
        <authorList>
            <person name="Buettner E."/>
            <person name="Kellner H."/>
        </authorList>
    </citation>
    <scope>NUCLEOTIDE SEQUENCE [LARGE SCALE GENOMIC DNA]</scope>
    <source>
        <strain evidence="2 3">DSM 105464</strain>
    </source>
</reference>
<gene>
    <name evidence="2" type="ORF">EVJ58_g8157</name>
</gene>
<accession>A0A4Y9Y481</accession>
<evidence type="ECO:0000259" key="1">
    <source>
        <dbReference type="Pfam" id="PF12697"/>
    </source>
</evidence>
<dbReference type="InterPro" id="IPR000073">
    <property type="entry name" value="AB_hydrolase_1"/>
</dbReference>
<dbReference type="InterPro" id="IPR029058">
    <property type="entry name" value="AB_hydrolase_fold"/>
</dbReference>
<organism evidence="2 3">
    <name type="scientific">Rhodofomes roseus</name>
    <dbReference type="NCBI Taxonomy" id="34475"/>
    <lineage>
        <taxon>Eukaryota</taxon>
        <taxon>Fungi</taxon>
        <taxon>Dikarya</taxon>
        <taxon>Basidiomycota</taxon>
        <taxon>Agaricomycotina</taxon>
        <taxon>Agaricomycetes</taxon>
        <taxon>Polyporales</taxon>
        <taxon>Rhodofomes</taxon>
    </lineage>
</organism>
<name>A0A4Y9Y481_9APHY</name>
<protein>
    <recommendedName>
        <fullName evidence="1">AB hydrolase-1 domain-containing protein</fullName>
    </recommendedName>
</protein>
<sequence length="720" mass="79764">MRYPLFGTIVAIFKPLFPFAEKHNMRLVALNARDYHGSSPFSDSELAALDNPDLQSQQSVLRACGRELAAFLVWFINHERLPLVSGGGGRGGGISVLGWSFGSAFSMSFLAQAGVLSEKDRNVLGDYMQTVIILDPSRHPLGIPSDAPSEQLYDPLSDAALTPEQKQAAFSSWISGYYKHEPSFLDSLPTLSRQQLTAGLPRDPQTEPSPTLTRMSAEELAGVTDPAALAHSTLAFTRVDPRVYEENMQAALWDKTIWPRLRIALVWCDASVGPTMLASWYLANMVVTRWPAQGRRVELVRFEGANHFPHWDKPEDMVRLLARIDAMGPQWYTATLHALAESSNGTKLSFECPDSRPSTNNITPPSMPLAPVDDDGTQLYYEDTGAPENCPGYRTLVLVHGAIFNGATFKLMFPHAAKHGIRLVTVNMRDYRGSTPYTDADIEALGSGDPERQQSMIRARGLEIAAFLVWFIRKEDIPPYVVDGDRGGLSLLGWSWGNVVTMAFLAQASGLSEDDRRLLDGHLKSFVIFDSARQGLGVPAAVMEGLDSPGGGTDMPAESDERWLSWAVHHAHSKPVLDAFPLVTMNDMRVGVAHSSVANPLPQHKAAREHMVRELGEIIDPTVIERAQRLYLEVDTALYGHNVRGALLDASTWPCLQVYLVWCDASMPETVFSNWYLAKQTEENWPRDARSVKVVRFEGANHFPHWYQPEDTMALVASLV</sequence>
<dbReference type="Pfam" id="PF12697">
    <property type="entry name" value="Abhydrolase_6"/>
    <property type="match status" value="1"/>
</dbReference>
<evidence type="ECO:0000313" key="3">
    <source>
        <dbReference type="Proteomes" id="UP000298390"/>
    </source>
</evidence>